<dbReference type="GO" id="GO:0042273">
    <property type="term" value="P:ribosomal large subunit biogenesis"/>
    <property type="evidence" value="ECO:0007669"/>
    <property type="project" value="TreeGrafter"/>
</dbReference>
<reference evidence="4" key="1">
    <citation type="submission" date="2016-05" db="EMBL/GenBank/DDBJ databases">
        <title>Comparative genomics of biotechnologically important yeasts.</title>
        <authorList>
            <consortium name="DOE Joint Genome Institute"/>
            <person name="Riley R."/>
            <person name="Haridas S."/>
            <person name="Wolfe K.H."/>
            <person name="Lopes M.R."/>
            <person name="Hittinger C.T."/>
            <person name="Goker M."/>
            <person name="Salamov A."/>
            <person name="Wisecaver J."/>
            <person name="Long T.M."/>
            <person name="Aerts A.L."/>
            <person name="Barry K."/>
            <person name="Choi C."/>
            <person name="Clum A."/>
            <person name="Coughlan A.Y."/>
            <person name="Deshpande S."/>
            <person name="Douglass A.P."/>
            <person name="Hanson S.J."/>
            <person name="Klenk H.-P."/>
            <person name="Labutti K."/>
            <person name="Lapidus A."/>
            <person name="Lindquist E."/>
            <person name="Lipzen A."/>
            <person name="Meier-Kolthoff J.P."/>
            <person name="Ohm R.A."/>
            <person name="Otillar R.P."/>
            <person name="Pangilinan J."/>
            <person name="Peng Y."/>
            <person name="Rokas A."/>
            <person name="Rosa C.A."/>
            <person name="Scheuner C."/>
            <person name="Sibirny A.A."/>
            <person name="Slot J.C."/>
            <person name="Stielow J.B."/>
            <person name="Sun H."/>
            <person name="Kurtzman C.P."/>
            <person name="Blackwell M."/>
            <person name="Grigoriev I.V."/>
            <person name="Jeffries T.W."/>
        </authorList>
    </citation>
    <scope>NUCLEOTIDE SEQUENCE [LARGE SCALE GENOMIC DNA]</scope>
    <source>
        <strain evidence="4">NRRL Y-2460</strain>
    </source>
</reference>
<dbReference type="PANTHER" id="PTHR13347:SF1">
    <property type="entry name" value="HEAT REPEAT-CONTAINING PROTEIN 3"/>
    <property type="match status" value="1"/>
</dbReference>
<dbReference type="InterPro" id="IPR011989">
    <property type="entry name" value="ARM-like"/>
</dbReference>
<dbReference type="Gene3D" id="1.25.10.10">
    <property type="entry name" value="Leucine-rich Repeat Variant"/>
    <property type="match status" value="1"/>
</dbReference>
<dbReference type="Proteomes" id="UP000094236">
    <property type="component" value="Unassembled WGS sequence"/>
</dbReference>
<accession>A0A1E4TWK5</accession>
<dbReference type="OrthoDB" id="288703at2759"/>
<proteinExistence type="inferred from homology"/>
<gene>
    <name evidence="3" type="ORF">PACTADRAFT_30174</name>
</gene>
<dbReference type="InterPro" id="IPR016024">
    <property type="entry name" value="ARM-type_fold"/>
</dbReference>
<evidence type="ECO:0000256" key="1">
    <source>
        <dbReference type="ARBA" id="ARBA00049983"/>
    </source>
</evidence>
<name>A0A1E4TWK5_PACTA</name>
<comment type="similarity">
    <text evidence="1">Belongs to the nuclear import and ribosome assembly adapter family.</text>
</comment>
<sequence>MGKLKKNSRNSRLRRQKLAAGVKQDGDSVSETKRVLPLLQKLSSTSPNDRSMALSTITLLCEDPNLRRIFLKEKLVKIVLEQCINDNNDEIVVESFGLLRNLVIDEGVSLIKHLLRSNLWFLIEHNINTKCKNSFHYLFGNNDNDSGNNNSGNNKPVTVKTDEINQLFDFTETLISLVLSILTCSDD</sequence>
<evidence type="ECO:0000313" key="4">
    <source>
        <dbReference type="Proteomes" id="UP000094236"/>
    </source>
</evidence>
<dbReference type="GO" id="GO:0006606">
    <property type="term" value="P:protein import into nucleus"/>
    <property type="evidence" value="ECO:0007669"/>
    <property type="project" value="TreeGrafter"/>
</dbReference>
<keyword evidence="4" id="KW-1185">Reference proteome</keyword>
<dbReference type="InterPro" id="IPR052616">
    <property type="entry name" value="SYO1-like"/>
</dbReference>
<dbReference type="STRING" id="669874.A0A1E4TWK5"/>
<dbReference type="EMBL" id="KV454013">
    <property type="protein sequence ID" value="ODV96119.1"/>
    <property type="molecule type" value="Genomic_DNA"/>
</dbReference>
<dbReference type="PANTHER" id="PTHR13347">
    <property type="entry name" value="HEAT REPEAT-CONTAINING PROTEIN 3"/>
    <property type="match status" value="1"/>
</dbReference>
<feature type="compositionally biased region" description="Basic residues" evidence="2">
    <location>
        <begin position="1"/>
        <end position="17"/>
    </location>
</feature>
<organism evidence="3 4">
    <name type="scientific">Pachysolen tannophilus NRRL Y-2460</name>
    <dbReference type="NCBI Taxonomy" id="669874"/>
    <lineage>
        <taxon>Eukaryota</taxon>
        <taxon>Fungi</taxon>
        <taxon>Dikarya</taxon>
        <taxon>Ascomycota</taxon>
        <taxon>Saccharomycotina</taxon>
        <taxon>Pichiomycetes</taxon>
        <taxon>Pachysolenaceae</taxon>
        <taxon>Pachysolen</taxon>
    </lineage>
</organism>
<dbReference type="SUPFAM" id="SSF48371">
    <property type="entry name" value="ARM repeat"/>
    <property type="match status" value="1"/>
</dbReference>
<dbReference type="GO" id="GO:0051082">
    <property type="term" value="F:unfolded protein binding"/>
    <property type="evidence" value="ECO:0007669"/>
    <property type="project" value="TreeGrafter"/>
</dbReference>
<feature type="region of interest" description="Disordered" evidence="2">
    <location>
        <begin position="1"/>
        <end position="26"/>
    </location>
</feature>
<evidence type="ECO:0000256" key="2">
    <source>
        <dbReference type="SAM" id="MobiDB-lite"/>
    </source>
</evidence>
<dbReference type="AlphaFoldDB" id="A0A1E4TWK5"/>
<feature type="non-terminal residue" evidence="3">
    <location>
        <position position="187"/>
    </location>
</feature>
<evidence type="ECO:0000313" key="3">
    <source>
        <dbReference type="EMBL" id="ODV96119.1"/>
    </source>
</evidence>
<protein>
    <submittedName>
        <fullName evidence="3">Uncharacterized protein</fullName>
    </submittedName>
</protein>